<dbReference type="InterPro" id="IPR016187">
    <property type="entry name" value="CTDL_fold"/>
</dbReference>
<sequence>MSRRGFAGRADLLCAAVAVHGAQAAGSDEAITAELAPLARLLDLHPQPQRAERIDLPADERQQAAAASGGSEAGARAIAAGRRPPVSAAHFALVEYRVEAAATPPSSEPLPPLTRLDCQPRRSGSAPHAPLVGRTRLWPALQRALASPRRGPLDVPALVGELARARSPQRLPRRLLRRWGGEMDVVVDLAQRLVPYDADYRELLGEVRRRHGAGGLRLWLVDDSPFAARAVAAPGRAPPAAAAGPIPLPPPATRVLILGDLGLLAGDPARAAAWQEFSRRLAEHGALPVAWLPMSPALVPAEALRHSELHCLDGAHGLRALRARHAGTAAAAPVSPATVAAAAPAADSPIGAAAARHPLLPALLTRLACCVRVEPGLLRALRRLDADTAAEPGLEAIVWSYAPVVAAGSRFCELAPAGVADYRDRFSGLAAAAQQEILRRTLDAHAWRGRATESAELLIWQAHARPEAASDEFIARLGEARDWFARFGAAAEQAVGDAAGYAGDLFDRHGGDRAWLAANSSLLAPIWALAGVDDIPVGLRPADVAAARQRAGAGAVARTWWLRQQDDRFVLLPDRGEAPPGRWPALTLEGGVVCGLRSAAGWRQRWIEARAAPLTLPIAHATQLSAIAIDSGRRHYRLARLHRPQWAKELARDGHGLHLDVDLKGVVQRFRWIEPGEFLMGSPDDEAERGDDEGPRHRVRLTAGFWLADTACTQALWAAVMGGKNPSRFQDDARNPVETVSWDEVGAFLRRVAALLAGVVVELPTEAEWEYACRAGSDTPFNFGATITTEQANYLGSEPYAGGEKGESRQKTMPVKSFAPNRWGLYEMHGNVWEWCVDGTRPYDGNDQENPRGPDEGYYPDRAVRGGSWCFEARWLRSAARLVGPGRFESHTLVVGFRFALRSTSQEQVAGAEHLQQDLNPEGPEAPPGMAAFPGREGSVAASADAEAATGGSGKARLNMGWGDDALGLWIDVDLAGVVQRFRWIEPGEFRMGSPADEPERTEDEGPRHRVRLTTGFWLADTACTQALWMAVMGGENPSAFQEDARNPVEGVSWDDVSCASGFLQRVASLAPGVIAELPTEAEWEYACRAGSETPFHFGPTIGPEQANYDGKHPYAGGRKGEYGQKTVPVKSFVPNDWGLYEMHGNVWEWCADGPRNYTDGTVADPRGPDVDAPRVMRGGSWFSEGGWLRSASRNEGPRDDRGDNLGFRFALRSTSQEQEAGAERLPAASGVTRDA</sequence>
<dbReference type="Gene3D" id="3.90.1580.10">
    <property type="entry name" value="paralog of FGE (formylglycine-generating enzyme)"/>
    <property type="match status" value="2"/>
</dbReference>
<organism evidence="3 4">
    <name type="scientific">Candidatus Accumulibacter adjunctus</name>
    <dbReference type="NCBI Taxonomy" id="1454001"/>
    <lineage>
        <taxon>Bacteria</taxon>
        <taxon>Pseudomonadati</taxon>
        <taxon>Pseudomonadota</taxon>
        <taxon>Betaproteobacteria</taxon>
        <taxon>Candidatus Accumulibacter</taxon>
    </lineage>
</organism>
<keyword evidence="3" id="KW-0808">Transferase</keyword>
<dbReference type="InterPro" id="IPR042095">
    <property type="entry name" value="SUMF_sf"/>
</dbReference>
<evidence type="ECO:0000313" key="4">
    <source>
        <dbReference type="Proteomes" id="UP000020218"/>
    </source>
</evidence>
<evidence type="ECO:0000259" key="2">
    <source>
        <dbReference type="Pfam" id="PF03781"/>
    </source>
</evidence>
<dbReference type="GO" id="GO:0120147">
    <property type="term" value="F:formylglycine-generating oxidase activity"/>
    <property type="evidence" value="ECO:0007669"/>
    <property type="project" value="TreeGrafter"/>
</dbReference>
<dbReference type="EC" id="2.7.11.1" evidence="3"/>
<reference evidence="3" key="1">
    <citation type="submission" date="2014-02" db="EMBL/GenBank/DDBJ databases">
        <title>Expanding our view of genomic diversity in Candidatus Accumulibacter clades.</title>
        <authorList>
            <person name="Skennerton C.T."/>
            <person name="Barr J.J."/>
            <person name="Slater F.R."/>
            <person name="Bond P.L."/>
            <person name="Tyson G.W."/>
        </authorList>
    </citation>
    <scope>NUCLEOTIDE SEQUENCE [LARGE SCALE GENOMIC DNA]</scope>
</reference>
<comment type="caution">
    <text evidence="3">The sequence shown here is derived from an EMBL/GenBank/DDBJ whole genome shotgun (WGS) entry which is preliminary data.</text>
</comment>
<proteinExistence type="predicted"/>
<dbReference type="EMBL" id="JFAX01000048">
    <property type="protein sequence ID" value="EXI63836.1"/>
    <property type="molecule type" value="Genomic_DNA"/>
</dbReference>
<feature type="region of interest" description="Disordered" evidence="1">
    <location>
        <begin position="1214"/>
        <end position="1236"/>
    </location>
</feature>
<accession>A0A011MMS6</accession>
<name>A0A011MMS6_9PROT</name>
<keyword evidence="3" id="KW-0418">Kinase</keyword>
<gene>
    <name evidence="3" type="primary">pkn1_8</name>
    <name evidence="3" type="ORF">AW08_03895</name>
</gene>
<dbReference type="Proteomes" id="UP000020218">
    <property type="component" value="Unassembled WGS sequence"/>
</dbReference>
<dbReference type="STRING" id="1454001.AW08_03895"/>
<feature type="region of interest" description="Disordered" evidence="1">
    <location>
        <begin position="55"/>
        <end position="77"/>
    </location>
</feature>
<dbReference type="PANTHER" id="PTHR23150:SF19">
    <property type="entry name" value="FORMYLGLYCINE-GENERATING ENZYME"/>
    <property type="match status" value="1"/>
</dbReference>
<dbReference type="InterPro" id="IPR051043">
    <property type="entry name" value="Sulfatase_Mod_Factor_Kinase"/>
</dbReference>
<dbReference type="GO" id="GO:0004674">
    <property type="term" value="F:protein serine/threonine kinase activity"/>
    <property type="evidence" value="ECO:0007669"/>
    <property type="project" value="UniProtKB-EC"/>
</dbReference>
<dbReference type="AlphaFoldDB" id="A0A011MMS6"/>
<dbReference type="Pfam" id="PF03781">
    <property type="entry name" value="FGE-sulfatase"/>
    <property type="match status" value="2"/>
</dbReference>
<dbReference type="SUPFAM" id="SSF56436">
    <property type="entry name" value="C-type lectin-like"/>
    <property type="match status" value="2"/>
</dbReference>
<feature type="region of interest" description="Disordered" evidence="1">
    <location>
        <begin position="1187"/>
        <end position="1206"/>
    </location>
</feature>
<dbReference type="PATRIC" id="fig|1454001.3.peg.3931"/>
<dbReference type="PANTHER" id="PTHR23150">
    <property type="entry name" value="SULFATASE MODIFYING FACTOR 1, 2"/>
    <property type="match status" value="1"/>
</dbReference>
<feature type="compositionally biased region" description="Low complexity" evidence="1">
    <location>
        <begin position="63"/>
        <end position="77"/>
    </location>
</feature>
<keyword evidence="4" id="KW-1185">Reference proteome</keyword>
<feature type="domain" description="Sulfatase-modifying factor enzyme-like" evidence="2">
    <location>
        <begin position="672"/>
        <end position="900"/>
    </location>
</feature>
<dbReference type="InterPro" id="IPR005532">
    <property type="entry name" value="SUMF_dom"/>
</dbReference>
<protein>
    <submittedName>
        <fullName evidence="3">Serine/threonine-protein kinase pkn1</fullName>
        <ecNumber evidence="3">2.7.11.1</ecNumber>
    </submittedName>
</protein>
<feature type="domain" description="Sulfatase-modifying factor enzyme-like" evidence="2">
    <location>
        <begin position="984"/>
        <end position="1211"/>
    </location>
</feature>
<evidence type="ECO:0000256" key="1">
    <source>
        <dbReference type="SAM" id="MobiDB-lite"/>
    </source>
</evidence>
<evidence type="ECO:0000313" key="3">
    <source>
        <dbReference type="EMBL" id="EXI63836.1"/>
    </source>
</evidence>